<sequence length="453" mass="50938">MIHRKLRYETGWAWHIIQEERSLSLSAAANVAPPTPLSRSHRKSRPAATEKGPTTVAQKEYAETAEPHMLEDRQLALELPFCGPWIRETTGRRHNQVSYALDETGKPLLSGTVMIQPTEQSSSLQPMHFWLCGNRLVTWHEDPRLPLRLQASTWSSSMESCVSAQEAFLVLLGAMLEVFHSGLDDYERKLTKVEESVRRRNRTALLPVIFELRHELLHWTHQFLAIQEVQDSAKEAYMDELMETTAFQRLSYKLERIDSLLTRYTVEIDTLIAMDDAIASFRGNDIMKTLTIFTALFVPPTIAGSLWGVNFRYLPGVESRWGFVILCTAIVLFAAVLYAWLWYKGWTGDLLTDRSSSKRKGRRRSGRSQAATSDTYEAYGGTFDWSEAIPARSRATGDGSLEPSGTDGRRQRGKTQSKAARKAAKNTAKSGGKNSRSSRPYPGLDGSDGSDGM</sequence>
<accession>A0A229NU01</accession>
<keyword evidence="6 9" id="KW-1133">Transmembrane helix</keyword>
<feature type="region of interest" description="Disordered" evidence="8">
    <location>
        <begin position="353"/>
        <end position="372"/>
    </location>
</feature>
<feature type="transmembrane region" description="Helical" evidence="9">
    <location>
        <begin position="321"/>
        <end position="343"/>
    </location>
</feature>
<evidence type="ECO:0000256" key="4">
    <source>
        <dbReference type="ARBA" id="ARBA00022475"/>
    </source>
</evidence>
<dbReference type="PANTHER" id="PTHR46494">
    <property type="entry name" value="CORA FAMILY METAL ION TRANSPORTER (EUROFUNG)"/>
    <property type="match status" value="1"/>
</dbReference>
<evidence type="ECO:0000256" key="2">
    <source>
        <dbReference type="ARBA" id="ARBA00009765"/>
    </source>
</evidence>
<evidence type="ECO:0000256" key="9">
    <source>
        <dbReference type="SAM" id="Phobius"/>
    </source>
</evidence>
<feature type="compositionally biased region" description="Basic residues" evidence="8">
    <location>
        <begin position="357"/>
        <end position="366"/>
    </location>
</feature>
<dbReference type="CDD" id="cd12821">
    <property type="entry name" value="EcCorA_ZntB-like"/>
    <property type="match status" value="1"/>
</dbReference>
<dbReference type="GO" id="GO:0015087">
    <property type="term" value="F:cobalt ion transmembrane transporter activity"/>
    <property type="evidence" value="ECO:0007669"/>
    <property type="project" value="TreeGrafter"/>
</dbReference>
<dbReference type="SUPFAM" id="SSF144083">
    <property type="entry name" value="Magnesium transport protein CorA, transmembrane region"/>
    <property type="match status" value="1"/>
</dbReference>
<dbReference type="GO" id="GO:0000287">
    <property type="term" value="F:magnesium ion binding"/>
    <property type="evidence" value="ECO:0007669"/>
    <property type="project" value="TreeGrafter"/>
</dbReference>
<keyword evidence="11" id="KW-1185">Reference proteome</keyword>
<name>A0A229NU01_9BACL</name>
<keyword evidence="4" id="KW-1003">Cell membrane</keyword>
<keyword evidence="7 9" id="KW-0472">Membrane</keyword>
<reference evidence="10 11" key="1">
    <citation type="submission" date="2017-07" db="EMBL/GenBank/DDBJ databases">
        <title>Paenibacillus herberti R33 genome sequencing and assembly.</title>
        <authorList>
            <person name="Su W."/>
        </authorList>
    </citation>
    <scope>NUCLEOTIDE SEQUENCE [LARGE SCALE GENOMIC DNA]</scope>
    <source>
        <strain evidence="10 11">R33</strain>
    </source>
</reference>
<dbReference type="Pfam" id="PF01544">
    <property type="entry name" value="CorA"/>
    <property type="match status" value="1"/>
</dbReference>
<dbReference type="EMBL" id="NMUQ01000004">
    <property type="protein sequence ID" value="OXM13165.1"/>
    <property type="molecule type" value="Genomic_DNA"/>
</dbReference>
<keyword evidence="3" id="KW-0813">Transport</keyword>
<dbReference type="RefSeq" id="WP_089526893.1">
    <property type="nucleotide sequence ID" value="NZ_NMUQ01000004.1"/>
</dbReference>
<evidence type="ECO:0000256" key="6">
    <source>
        <dbReference type="ARBA" id="ARBA00022989"/>
    </source>
</evidence>
<comment type="subcellular location">
    <subcellularLocation>
        <location evidence="1">Cell membrane</location>
        <topology evidence="1">Multi-pass membrane protein</topology>
    </subcellularLocation>
</comment>
<feature type="transmembrane region" description="Helical" evidence="9">
    <location>
        <begin position="290"/>
        <end position="309"/>
    </location>
</feature>
<evidence type="ECO:0000256" key="1">
    <source>
        <dbReference type="ARBA" id="ARBA00004651"/>
    </source>
</evidence>
<dbReference type="Gene3D" id="1.20.58.340">
    <property type="entry name" value="Magnesium transport protein CorA, transmembrane region"/>
    <property type="match status" value="2"/>
</dbReference>
<feature type="region of interest" description="Disordered" evidence="8">
    <location>
        <begin position="393"/>
        <end position="453"/>
    </location>
</feature>
<dbReference type="InterPro" id="IPR045863">
    <property type="entry name" value="CorA_TM1_TM2"/>
</dbReference>
<dbReference type="GO" id="GO:0005886">
    <property type="term" value="C:plasma membrane"/>
    <property type="evidence" value="ECO:0007669"/>
    <property type="project" value="UniProtKB-SubCell"/>
</dbReference>
<dbReference type="OrthoDB" id="9803416at2"/>
<comment type="similarity">
    <text evidence="2">Belongs to the CorA metal ion transporter (MIT) (TC 1.A.35) family.</text>
</comment>
<dbReference type="Proteomes" id="UP000215145">
    <property type="component" value="Unassembled WGS sequence"/>
</dbReference>
<dbReference type="GO" id="GO:0015095">
    <property type="term" value="F:magnesium ion transmembrane transporter activity"/>
    <property type="evidence" value="ECO:0007669"/>
    <property type="project" value="TreeGrafter"/>
</dbReference>
<dbReference type="SUPFAM" id="SSF143865">
    <property type="entry name" value="CorA soluble domain-like"/>
    <property type="match status" value="1"/>
</dbReference>
<dbReference type="GO" id="GO:0050897">
    <property type="term" value="F:cobalt ion binding"/>
    <property type="evidence" value="ECO:0007669"/>
    <property type="project" value="TreeGrafter"/>
</dbReference>
<dbReference type="PANTHER" id="PTHR46494:SF2">
    <property type="entry name" value="MAGNESIUM TRANSPORT PROTEIN CORA"/>
    <property type="match status" value="1"/>
</dbReference>
<dbReference type="AlphaFoldDB" id="A0A229NU01"/>
<comment type="caution">
    <text evidence="10">The sequence shown here is derived from an EMBL/GenBank/DDBJ whole genome shotgun (WGS) entry which is preliminary data.</text>
</comment>
<evidence type="ECO:0000313" key="10">
    <source>
        <dbReference type="EMBL" id="OXM13165.1"/>
    </source>
</evidence>
<evidence type="ECO:0000256" key="8">
    <source>
        <dbReference type="SAM" id="MobiDB-lite"/>
    </source>
</evidence>
<evidence type="ECO:0000256" key="5">
    <source>
        <dbReference type="ARBA" id="ARBA00022692"/>
    </source>
</evidence>
<proteinExistence type="inferred from homology"/>
<organism evidence="10 11">
    <name type="scientific">Paenibacillus herberti</name>
    <dbReference type="NCBI Taxonomy" id="1619309"/>
    <lineage>
        <taxon>Bacteria</taxon>
        <taxon>Bacillati</taxon>
        <taxon>Bacillota</taxon>
        <taxon>Bacilli</taxon>
        <taxon>Bacillales</taxon>
        <taxon>Paenibacillaceae</taxon>
        <taxon>Paenibacillus</taxon>
    </lineage>
</organism>
<feature type="compositionally biased region" description="Basic residues" evidence="8">
    <location>
        <begin position="411"/>
        <end position="424"/>
    </location>
</feature>
<evidence type="ECO:0000256" key="7">
    <source>
        <dbReference type="ARBA" id="ARBA00023136"/>
    </source>
</evidence>
<evidence type="ECO:0000256" key="3">
    <source>
        <dbReference type="ARBA" id="ARBA00022448"/>
    </source>
</evidence>
<evidence type="ECO:0008006" key="12">
    <source>
        <dbReference type="Google" id="ProtNLM"/>
    </source>
</evidence>
<dbReference type="InterPro" id="IPR045861">
    <property type="entry name" value="CorA_cytoplasmic_dom"/>
</dbReference>
<feature type="region of interest" description="Disordered" evidence="8">
    <location>
        <begin position="29"/>
        <end position="56"/>
    </location>
</feature>
<evidence type="ECO:0000313" key="11">
    <source>
        <dbReference type="Proteomes" id="UP000215145"/>
    </source>
</evidence>
<protein>
    <recommendedName>
        <fullName evidence="12">Magnesium transporter</fullName>
    </recommendedName>
</protein>
<dbReference type="InterPro" id="IPR002523">
    <property type="entry name" value="MgTranspt_CorA/ZnTranspt_ZntB"/>
</dbReference>
<keyword evidence="5 9" id="KW-0812">Transmembrane</keyword>
<gene>
    <name evidence="10" type="ORF">CGZ75_23685</name>
</gene>